<dbReference type="STRING" id="634771.SAMN04488128_101128"/>
<keyword evidence="4" id="KW-0862">Zinc</keyword>
<evidence type="ECO:0000256" key="4">
    <source>
        <dbReference type="ARBA" id="ARBA00022833"/>
    </source>
</evidence>
<dbReference type="NCBIfam" id="NF000642">
    <property type="entry name" value="PRK00024.1"/>
    <property type="match status" value="1"/>
</dbReference>
<evidence type="ECO:0000313" key="9">
    <source>
        <dbReference type="Proteomes" id="UP000190367"/>
    </source>
</evidence>
<dbReference type="InterPro" id="IPR001405">
    <property type="entry name" value="UPF0758"/>
</dbReference>
<dbReference type="OrthoDB" id="9804482at2"/>
<comment type="similarity">
    <text evidence="6">Belongs to the UPF0758 family.</text>
</comment>
<accession>A0A1T4KHM2</accession>
<evidence type="ECO:0000256" key="6">
    <source>
        <dbReference type="RuleBase" id="RU003797"/>
    </source>
</evidence>
<evidence type="ECO:0000256" key="1">
    <source>
        <dbReference type="ARBA" id="ARBA00022670"/>
    </source>
</evidence>
<dbReference type="SUPFAM" id="SSF102712">
    <property type="entry name" value="JAB1/MPN domain"/>
    <property type="match status" value="1"/>
</dbReference>
<keyword evidence="3" id="KW-0378">Hydrolase</keyword>
<dbReference type="Proteomes" id="UP000190367">
    <property type="component" value="Unassembled WGS sequence"/>
</dbReference>
<dbReference type="GO" id="GO:0008237">
    <property type="term" value="F:metallopeptidase activity"/>
    <property type="evidence" value="ECO:0007669"/>
    <property type="project" value="UniProtKB-KW"/>
</dbReference>
<organism evidence="8 9">
    <name type="scientific">Chitinophaga eiseniae</name>
    <dbReference type="NCBI Taxonomy" id="634771"/>
    <lineage>
        <taxon>Bacteria</taxon>
        <taxon>Pseudomonadati</taxon>
        <taxon>Bacteroidota</taxon>
        <taxon>Chitinophagia</taxon>
        <taxon>Chitinophagales</taxon>
        <taxon>Chitinophagaceae</taxon>
        <taxon>Chitinophaga</taxon>
    </lineage>
</organism>
<gene>
    <name evidence="8" type="ORF">SAMN04488128_101128</name>
</gene>
<evidence type="ECO:0000256" key="2">
    <source>
        <dbReference type="ARBA" id="ARBA00022723"/>
    </source>
</evidence>
<dbReference type="RefSeq" id="WP_078666862.1">
    <property type="nucleotide sequence ID" value="NZ_FUWZ01000001.1"/>
</dbReference>
<dbReference type="GO" id="GO:0046872">
    <property type="term" value="F:metal ion binding"/>
    <property type="evidence" value="ECO:0007669"/>
    <property type="project" value="UniProtKB-KW"/>
</dbReference>
<dbReference type="InterPro" id="IPR046778">
    <property type="entry name" value="UPF0758_N"/>
</dbReference>
<reference evidence="9" key="1">
    <citation type="submission" date="2017-02" db="EMBL/GenBank/DDBJ databases">
        <authorList>
            <person name="Varghese N."/>
            <person name="Submissions S."/>
        </authorList>
    </citation>
    <scope>NUCLEOTIDE SEQUENCE [LARGE SCALE GENOMIC DNA]</scope>
    <source>
        <strain evidence="9">DSM 22224</strain>
    </source>
</reference>
<keyword evidence="5" id="KW-0482">Metalloprotease</keyword>
<evidence type="ECO:0000259" key="7">
    <source>
        <dbReference type="PROSITE" id="PS50249"/>
    </source>
</evidence>
<dbReference type="PANTHER" id="PTHR30471:SF3">
    <property type="entry name" value="UPF0758 PROTEIN YEES-RELATED"/>
    <property type="match status" value="1"/>
</dbReference>
<dbReference type="InterPro" id="IPR020891">
    <property type="entry name" value="UPF0758_CS"/>
</dbReference>
<dbReference type="PROSITE" id="PS50249">
    <property type="entry name" value="MPN"/>
    <property type="match status" value="1"/>
</dbReference>
<keyword evidence="9" id="KW-1185">Reference proteome</keyword>
<evidence type="ECO:0000313" key="8">
    <source>
        <dbReference type="EMBL" id="SJZ41928.1"/>
    </source>
</evidence>
<keyword evidence="1" id="KW-0645">Protease</keyword>
<dbReference type="CDD" id="cd08071">
    <property type="entry name" value="MPN_DUF2466"/>
    <property type="match status" value="1"/>
</dbReference>
<dbReference type="GO" id="GO:0006508">
    <property type="term" value="P:proteolysis"/>
    <property type="evidence" value="ECO:0007669"/>
    <property type="project" value="UniProtKB-KW"/>
</dbReference>
<dbReference type="InterPro" id="IPR037518">
    <property type="entry name" value="MPN"/>
</dbReference>
<keyword evidence="2" id="KW-0479">Metal-binding</keyword>
<dbReference type="Pfam" id="PF20582">
    <property type="entry name" value="UPF0758_N"/>
    <property type="match status" value="1"/>
</dbReference>
<evidence type="ECO:0000256" key="3">
    <source>
        <dbReference type="ARBA" id="ARBA00022801"/>
    </source>
</evidence>
<sequence length="235" mass="26069">MFVSPKPHPHVAIRQWADAEKPREKLLQHGAGTLTDTELLAILLHTGHKNKSALDLAREVLQLAHHNLPELGRISVRKLQKLKGMGRAKAVTVLAAMELARRRQASPIHKKTVIRAGADAALFFKPLLADHSFETFYVMFLNHANKVLQYRCISTGGMTSTVVDTRLIFRDALEAGASKLLLCHNHPSGSLRPSQADIRITLKIKEQGQLFDIDVLDHIIVSETGYCSLVEEGVI</sequence>
<evidence type="ECO:0000256" key="5">
    <source>
        <dbReference type="ARBA" id="ARBA00023049"/>
    </source>
</evidence>
<protein>
    <submittedName>
        <fullName evidence="8">DNA repair protein RadC</fullName>
    </submittedName>
</protein>
<name>A0A1T4KHM2_9BACT</name>
<dbReference type="Pfam" id="PF04002">
    <property type="entry name" value="RadC"/>
    <property type="match status" value="1"/>
</dbReference>
<dbReference type="AlphaFoldDB" id="A0A1T4KHM2"/>
<dbReference type="EMBL" id="FUWZ01000001">
    <property type="protein sequence ID" value="SJZ41928.1"/>
    <property type="molecule type" value="Genomic_DNA"/>
</dbReference>
<dbReference type="InterPro" id="IPR025657">
    <property type="entry name" value="RadC_JAB"/>
</dbReference>
<feature type="domain" description="MPN" evidence="7">
    <location>
        <begin position="113"/>
        <end position="235"/>
    </location>
</feature>
<dbReference type="PROSITE" id="PS01302">
    <property type="entry name" value="UPF0758"/>
    <property type="match status" value="1"/>
</dbReference>
<dbReference type="PANTHER" id="PTHR30471">
    <property type="entry name" value="DNA REPAIR PROTEIN RADC"/>
    <property type="match status" value="1"/>
</dbReference>
<dbReference type="Gene3D" id="3.40.140.10">
    <property type="entry name" value="Cytidine Deaminase, domain 2"/>
    <property type="match status" value="1"/>
</dbReference>
<proteinExistence type="inferred from homology"/>
<dbReference type="NCBIfam" id="TIGR00608">
    <property type="entry name" value="radc"/>
    <property type="match status" value="1"/>
</dbReference>